<reference evidence="3 4" key="1">
    <citation type="submission" date="2019-08" db="EMBL/GenBank/DDBJ databases">
        <title>Bradymonadales sp. TMQ4.</title>
        <authorList>
            <person name="Liang Q."/>
        </authorList>
    </citation>
    <scope>NUCLEOTIDE SEQUENCE [LARGE SCALE GENOMIC DNA]</scope>
    <source>
        <strain evidence="3 4">TMQ4</strain>
    </source>
</reference>
<dbReference type="Pfam" id="PF13432">
    <property type="entry name" value="TPR_16"/>
    <property type="match status" value="1"/>
</dbReference>
<dbReference type="OrthoDB" id="240178at2"/>
<feature type="repeat" description="TPR" evidence="1">
    <location>
        <begin position="940"/>
        <end position="973"/>
    </location>
</feature>
<protein>
    <submittedName>
        <fullName evidence="3">Tetratricopeptide repeat protein</fullName>
    </submittedName>
</protein>
<evidence type="ECO:0000256" key="2">
    <source>
        <dbReference type="SAM" id="MobiDB-lite"/>
    </source>
</evidence>
<keyword evidence="4" id="KW-1185">Reference proteome</keyword>
<accession>A0A5C6XI38</accession>
<feature type="repeat" description="TPR" evidence="1">
    <location>
        <begin position="426"/>
        <end position="459"/>
    </location>
</feature>
<dbReference type="InterPro" id="IPR011990">
    <property type="entry name" value="TPR-like_helical_dom_sf"/>
</dbReference>
<dbReference type="PANTHER" id="PTHR12558">
    <property type="entry name" value="CELL DIVISION CYCLE 16,23,27"/>
    <property type="match status" value="1"/>
</dbReference>
<gene>
    <name evidence="3" type="ORF">FRC98_06545</name>
</gene>
<dbReference type="AlphaFoldDB" id="A0A5C6XI38"/>
<sequence length="998" mass="109598">MSTTTPTSTKWATRRPGTLASTSTACVLCAKKTAGRSSAGSEPGSEQYRGRHTHSEGALRPLAQHQTRAGAAMKQRNRQIFWRGALLALGATLVWSPPMVSQAQTSVTALSNAERQDLASVRDAASAFEAGRLAEARALAGARDDSASLIVRARFAHWSGDDAGALQMSEQAIALATGDATRADAAVAHAEMLFFTGDWDEAEALLRDTLAALPQSMRVRLALGELLWERGERDEATAILEAMAARYNDGLIDDPRELVAVGRGMQILGRMRDANRALGRAARQSPDHPDVHIAFAELMLASYNHAEAEDSLQRALEAAPQHPDAHRLMAEIEFFVSGNFAAAEDRLARADEIAPHHPGIALQRARFAMTRGEWARAADIADRVLQRSPHHGDALSLLAAVRYLGGDRLGFENASKRFIRYRTRSSKLWRVVGEAAALNNRHAEAVRFFEEALDRNPDDAGALAGLGLALTRTGDEARALGVLERAAQEDRFHVRVHNMLELYQRGLRDYLTAPASPGLRLRAHMRQHELLKAASLPLVDEAHEVFSARYDLRIEPLIVEIYPEPQTFSVRSVGVPQIDPHGICFGDTVLLRSPADADFNWEMVLWHETAHAYHLRLSEARVPRWFTEGLAEYESGERDPSYRRFHDEEIARRLQHGSLPALSELGEAFLAGRGFDVIVAYQLASLAIDYIVEIGGRDAPTRLLRGFADSPRFDQLAPALLGRSIEELDAGFEAWLKKRYAPLMAHPMIDIDRVRRMAAGEEVEHADAVEEGAYKAFVAALEGRGDQARVLIASARRRAAGADTMAQARVEAVLVHAFNALGQSDEALQAGRRALDAGLESPELRLALARAAAQREQLQEALVHAEAAASIHPQSAEAWTLLEERAAALGQDALARRARQARFELSPHDPRLAQDMVESSHGELQLRAARRWAAIETFRASAHLAVASALLELERPDEAIAAFERAALSDPQRASTIKEVAREQLTRGGWHDKARQIQ</sequence>
<dbReference type="SUPFAM" id="SSF48452">
    <property type="entry name" value="TPR-like"/>
    <property type="match status" value="1"/>
</dbReference>
<dbReference type="SUPFAM" id="SSF81901">
    <property type="entry name" value="HCP-like"/>
    <property type="match status" value="1"/>
</dbReference>
<feature type="region of interest" description="Disordered" evidence="2">
    <location>
        <begin position="33"/>
        <end position="70"/>
    </location>
</feature>
<comment type="caution">
    <text evidence="3">The sequence shown here is derived from an EMBL/GenBank/DDBJ whole genome shotgun (WGS) entry which is preliminary data.</text>
</comment>
<organism evidence="3 4">
    <name type="scientific">Lujinxingia vulgaris</name>
    <dbReference type="NCBI Taxonomy" id="2600176"/>
    <lineage>
        <taxon>Bacteria</taxon>
        <taxon>Deltaproteobacteria</taxon>
        <taxon>Bradymonadales</taxon>
        <taxon>Lujinxingiaceae</taxon>
        <taxon>Lujinxingia</taxon>
    </lineage>
</organism>
<dbReference type="PANTHER" id="PTHR12558:SF13">
    <property type="entry name" value="CELL DIVISION CYCLE PROTEIN 27 HOMOLOG"/>
    <property type="match status" value="1"/>
</dbReference>
<evidence type="ECO:0000313" key="3">
    <source>
        <dbReference type="EMBL" id="TXD38535.1"/>
    </source>
</evidence>
<dbReference type="Gene3D" id="1.25.40.10">
    <property type="entry name" value="Tetratricopeptide repeat domain"/>
    <property type="match status" value="3"/>
</dbReference>
<dbReference type="EMBL" id="VOSM01000002">
    <property type="protein sequence ID" value="TXD38535.1"/>
    <property type="molecule type" value="Genomic_DNA"/>
</dbReference>
<dbReference type="PROSITE" id="PS50005">
    <property type="entry name" value="TPR"/>
    <property type="match status" value="2"/>
</dbReference>
<evidence type="ECO:0000256" key="1">
    <source>
        <dbReference type="PROSITE-ProRule" id="PRU00339"/>
    </source>
</evidence>
<dbReference type="Pfam" id="PF14559">
    <property type="entry name" value="TPR_19"/>
    <property type="match status" value="4"/>
</dbReference>
<proteinExistence type="predicted"/>
<dbReference type="SMART" id="SM00028">
    <property type="entry name" value="TPR"/>
    <property type="match status" value="7"/>
</dbReference>
<dbReference type="Proteomes" id="UP000321412">
    <property type="component" value="Unassembled WGS sequence"/>
</dbReference>
<keyword evidence="1" id="KW-0802">TPR repeat</keyword>
<dbReference type="InterPro" id="IPR019734">
    <property type="entry name" value="TPR_rpt"/>
</dbReference>
<dbReference type="Pfam" id="PF13181">
    <property type="entry name" value="TPR_8"/>
    <property type="match status" value="1"/>
</dbReference>
<name>A0A5C6XI38_9DELT</name>
<evidence type="ECO:0000313" key="4">
    <source>
        <dbReference type="Proteomes" id="UP000321412"/>
    </source>
</evidence>